<sequence length="82" mass="9283">MSSCFDQFGIWFWYPLTRLGSTSGKAIIVEMDQVILSAQYATGKLVRELVMEVPSRGAFNMHSCMLVRLLCEGDKLEILRHG</sequence>
<organism evidence="1 2">
    <name type="scientific">Trichinella nelsoni</name>
    <dbReference type="NCBI Taxonomy" id="6336"/>
    <lineage>
        <taxon>Eukaryota</taxon>
        <taxon>Metazoa</taxon>
        <taxon>Ecdysozoa</taxon>
        <taxon>Nematoda</taxon>
        <taxon>Enoplea</taxon>
        <taxon>Dorylaimia</taxon>
        <taxon>Trichinellida</taxon>
        <taxon>Trichinellidae</taxon>
        <taxon>Trichinella</taxon>
    </lineage>
</organism>
<comment type="caution">
    <text evidence="1">The sequence shown here is derived from an EMBL/GenBank/DDBJ whole genome shotgun (WGS) entry which is preliminary data.</text>
</comment>
<keyword evidence="2" id="KW-1185">Reference proteome</keyword>
<evidence type="ECO:0000313" key="1">
    <source>
        <dbReference type="EMBL" id="KRX12776.1"/>
    </source>
</evidence>
<reference evidence="1 2" key="1">
    <citation type="submission" date="2015-01" db="EMBL/GenBank/DDBJ databases">
        <title>Evolution of Trichinella species and genotypes.</title>
        <authorList>
            <person name="Korhonen P.K."/>
            <person name="Edoardo P."/>
            <person name="Giuseppe L.R."/>
            <person name="Gasser R.B."/>
        </authorList>
    </citation>
    <scope>NUCLEOTIDE SEQUENCE [LARGE SCALE GENOMIC DNA]</scope>
    <source>
        <strain evidence="1">ISS37</strain>
    </source>
</reference>
<name>A0A0V0REW8_9BILA</name>
<accession>A0A0V0REW8</accession>
<dbReference type="EMBL" id="JYDL01000272">
    <property type="protein sequence ID" value="KRX12776.1"/>
    <property type="molecule type" value="Genomic_DNA"/>
</dbReference>
<dbReference type="AlphaFoldDB" id="A0A0V0REW8"/>
<protein>
    <submittedName>
        <fullName evidence="1">Uncharacterized protein</fullName>
    </submittedName>
</protein>
<dbReference type="OrthoDB" id="10392985at2759"/>
<dbReference type="Proteomes" id="UP000054630">
    <property type="component" value="Unassembled WGS sequence"/>
</dbReference>
<proteinExistence type="predicted"/>
<evidence type="ECO:0000313" key="2">
    <source>
        <dbReference type="Proteomes" id="UP000054630"/>
    </source>
</evidence>
<gene>
    <name evidence="1" type="ORF">T07_9777</name>
</gene>